<dbReference type="InterPro" id="IPR036388">
    <property type="entry name" value="WH-like_DNA-bd_sf"/>
</dbReference>
<dbReference type="Gene3D" id="1.10.1740.10">
    <property type="match status" value="1"/>
</dbReference>
<dbReference type="GO" id="GO:0006352">
    <property type="term" value="P:DNA-templated transcription initiation"/>
    <property type="evidence" value="ECO:0007669"/>
    <property type="project" value="InterPro"/>
</dbReference>
<name>A0A1T5IC02_9MICO</name>
<dbReference type="NCBIfam" id="TIGR02937">
    <property type="entry name" value="sigma70-ECF"/>
    <property type="match status" value="1"/>
</dbReference>
<reference evidence="1 2" key="1">
    <citation type="submission" date="2017-02" db="EMBL/GenBank/DDBJ databases">
        <authorList>
            <person name="Peterson S.W."/>
        </authorList>
    </citation>
    <scope>NUCLEOTIDE SEQUENCE [LARGE SCALE GENOMIC DNA]</scope>
    <source>
        <strain evidence="1 2">VKM Ac-2059</strain>
    </source>
</reference>
<accession>A0A1T5IC02</accession>
<dbReference type="Proteomes" id="UP000190857">
    <property type="component" value="Unassembled WGS sequence"/>
</dbReference>
<dbReference type="InterPro" id="IPR013324">
    <property type="entry name" value="RNA_pol_sigma_r3/r4-like"/>
</dbReference>
<dbReference type="InterPro" id="IPR013325">
    <property type="entry name" value="RNA_pol_sigma_r2"/>
</dbReference>
<keyword evidence="2" id="KW-1185">Reference proteome</keyword>
<gene>
    <name evidence="1" type="ORF">SAMN06309945_0221</name>
</gene>
<protein>
    <submittedName>
        <fullName evidence="1">RNA polymerase sigma factor, sigma-70 family</fullName>
    </submittedName>
</protein>
<organism evidence="1 2">
    <name type="scientific">Okibacterium fritillariae</name>
    <dbReference type="NCBI Taxonomy" id="123320"/>
    <lineage>
        <taxon>Bacteria</taxon>
        <taxon>Bacillati</taxon>
        <taxon>Actinomycetota</taxon>
        <taxon>Actinomycetes</taxon>
        <taxon>Micrococcales</taxon>
        <taxon>Microbacteriaceae</taxon>
        <taxon>Okibacterium</taxon>
    </lineage>
</organism>
<evidence type="ECO:0000313" key="1">
    <source>
        <dbReference type="EMBL" id="SKC36578.1"/>
    </source>
</evidence>
<dbReference type="SUPFAM" id="SSF88659">
    <property type="entry name" value="Sigma3 and sigma4 domains of RNA polymerase sigma factors"/>
    <property type="match status" value="1"/>
</dbReference>
<dbReference type="AlphaFoldDB" id="A0A1T5IC02"/>
<dbReference type="SUPFAM" id="SSF88946">
    <property type="entry name" value="Sigma2 domain of RNA polymerase sigma factors"/>
    <property type="match status" value="1"/>
</dbReference>
<dbReference type="Gene3D" id="1.10.10.10">
    <property type="entry name" value="Winged helix-like DNA-binding domain superfamily/Winged helix DNA-binding domain"/>
    <property type="match status" value="1"/>
</dbReference>
<evidence type="ECO:0000313" key="2">
    <source>
        <dbReference type="Proteomes" id="UP000190857"/>
    </source>
</evidence>
<dbReference type="InterPro" id="IPR014284">
    <property type="entry name" value="RNA_pol_sigma-70_dom"/>
</dbReference>
<dbReference type="STRING" id="123320.SAMN06309945_0221"/>
<proteinExistence type="predicted"/>
<dbReference type="EMBL" id="FUZP01000001">
    <property type="protein sequence ID" value="SKC36578.1"/>
    <property type="molecule type" value="Genomic_DNA"/>
</dbReference>
<sequence length="230" mass="26051">MFVLVEGATLDTTVAAMVQLAEQRAYLISRLRSHCGRLDPEDVLSEAILRLAERSRAGKPLPNDVGAYVLRSAKNIVIDFYRSPMSREYVTDPRDLELSELFINEDDNRRRLIELADDVTLLHQAVANLPEGQQRILIETAVRGRRPKELAREFCVTAAVIATRSRRARVALGNEVCRLLLMRGGPECKRHAARISTRPASLPKLAAHHLRTCPCCARHLRQFESLRFFE</sequence>
<dbReference type="GO" id="GO:0003700">
    <property type="term" value="F:DNA-binding transcription factor activity"/>
    <property type="evidence" value="ECO:0007669"/>
    <property type="project" value="InterPro"/>
</dbReference>